<sequence>MWSIHQRPGQYYDPVRDSMRNVQHRMYPNEHMGHFNSPHGYALWGNYDDMYSRNAGILNTGLAGGRNASGSRCKTSQKGLYCLGEGYAEFHVGWELTKVRMRKTWSWPGQESLIFGTKEF</sequence>
<name>A0A1V8TSL0_9PEZI</name>
<dbReference type="AlphaFoldDB" id="A0A1V8TSL0"/>
<comment type="caution">
    <text evidence="1">The sequence shown here is derived from an EMBL/GenBank/DDBJ whole genome shotgun (WGS) entry which is preliminary data.</text>
</comment>
<accession>A0A1V8TSL0</accession>
<evidence type="ECO:0000313" key="2">
    <source>
        <dbReference type="Proteomes" id="UP000192596"/>
    </source>
</evidence>
<gene>
    <name evidence="1" type="ORF">B0A48_01147</name>
</gene>
<reference evidence="2" key="1">
    <citation type="submission" date="2017-03" db="EMBL/GenBank/DDBJ databases">
        <title>Genomes of endolithic fungi from Antarctica.</title>
        <authorList>
            <person name="Coleine C."/>
            <person name="Masonjones S."/>
            <person name="Stajich J.E."/>
        </authorList>
    </citation>
    <scope>NUCLEOTIDE SEQUENCE [LARGE SCALE GENOMIC DNA]</scope>
    <source>
        <strain evidence="2">CCFEE 5527</strain>
    </source>
</reference>
<organism evidence="1 2">
    <name type="scientific">Cryoendolithus antarcticus</name>
    <dbReference type="NCBI Taxonomy" id="1507870"/>
    <lineage>
        <taxon>Eukaryota</taxon>
        <taxon>Fungi</taxon>
        <taxon>Dikarya</taxon>
        <taxon>Ascomycota</taxon>
        <taxon>Pezizomycotina</taxon>
        <taxon>Dothideomycetes</taxon>
        <taxon>Dothideomycetidae</taxon>
        <taxon>Cladosporiales</taxon>
        <taxon>Cladosporiaceae</taxon>
        <taxon>Cryoendolithus</taxon>
    </lineage>
</organism>
<dbReference type="Proteomes" id="UP000192596">
    <property type="component" value="Unassembled WGS sequence"/>
</dbReference>
<dbReference type="EMBL" id="NAJO01000002">
    <property type="protein sequence ID" value="OQO14271.1"/>
    <property type="molecule type" value="Genomic_DNA"/>
</dbReference>
<dbReference type="InParanoid" id="A0A1V8TSL0"/>
<protein>
    <submittedName>
        <fullName evidence="1">Uncharacterized protein</fullName>
    </submittedName>
</protein>
<evidence type="ECO:0000313" key="1">
    <source>
        <dbReference type="EMBL" id="OQO14271.1"/>
    </source>
</evidence>
<proteinExistence type="predicted"/>
<keyword evidence="2" id="KW-1185">Reference proteome</keyword>